<accession>A0ACC0ARE5</accession>
<evidence type="ECO:0000313" key="2">
    <source>
        <dbReference type="Proteomes" id="UP001060085"/>
    </source>
</evidence>
<protein>
    <submittedName>
        <fullName evidence="1">Uncharacterized protein</fullName>
    </submittedName>
</protein>
<evidence type="ECO:0000313" key="1">
    <source>
        <dbReference type="EMBL" id="KAI5662925.1"/>
    </source>
</evidence>
<gene>
    <name evidence="1" type="ORF">M9H77_22248</name>
</gene>
<name>A0ACC0ARE5_CATRO</name>
<organism evidence="1 2">
    <name type="scientific">Catharanthus roseus</name>
    <name type="common">Madagascar periwinkle</name>
    <name type="synonym">Vinca rosea</name>
    <dbReference type="NCBI Taxonomy" id="4058"/>
    <lineage>
        <taxon>Eukaryota</taxon>
        <taxon>Viridiplantae</taxon>
        <taxon>Streptophyta</taxon>
        <taxon>Embryophyta</taxon>
        <taxon>Tracheophyta</taxon>
        <taxon>Spermatophyta</taxon>
        <taxon>Magnoliopsida</taxon>
        <taxon>eudicotyledons</taxon>
        <taxon>Gunneridae</taxon>
        <taxon>Pentapetalae</taxon>
        <taxon>asterids</taxon>
        <taxon>lamiids</taxon>
        <taxon>Gentianales</taxon>
        <taxon>Apocynaceae</taxon>
        <taxon>Rauvolfioideae</taxon>
        <taxon>Vinceae</taxon>
        <taxon>Catharanthinae</taxon>
        <taxon>Catharanthus</taxon>
    </lineage>
</organism>
<sequence length="683" mass="75372">METCPSSQSYTRIIVDSEGTIASNVIGLIYSDLSGNQLTGNIPPNKLSDNINTMSLKNNSLSGSIPSSFWNNRTFTPDEILTLEFENNRLSDISGTLVPPPNVTIMLYGNPVCAITSGQNLSLFCGSDNSLVDKPRGLNKTVSPCRPQSCPTTEYYEYVPAFPDDCFCALPFGVALRLRSPSLSDFPPYRLRFENYIAENVQVNLSQLDIDSISWEKRRLRIYLKFFPSYSDGAHTFSNDEVQRIANMFATFNFAISDEIFGPYDLLDFTLPGPYANVLILSLKRGINKGALAGIVLGSISCAIGILLAILVFWKRRQRNQLTVLDDQSFSKVPIKIEGIRAFTFKELEMATSSFSITSQIGQGGYGRVYKGILADGTVVAIKRAQQGSLQGEKEFYTEIELLSRVHHRNLVSLVGYCDEKKEQMLVYEFMPNGSVHDILSARPRDLNFGTRLHIALGAARGVLYLHTEADPPIIHRDIKANNILLDSKYTAKVSDFGISKLAPLPDEKGTTASHVSTVVKGTPGYLDPEYFLTHKLTEKSDVYSLGIVFLELLTGMQPISHGKNIVREVNTACQSGTTFSIIDGNMGPCSTDSIKKLLALALRCSHDETKDRPSMLEVVRELEDITSLLPQVNRKRTETYISSSKGLTSSPSTSSPQKTTHVSTDFPGSDLISGVMPAIRPR</sequence>
<keyword evidence="2" id="KW-1185">Reference proteome</keyword>
<dbReference type="Proteomes" id="UP001060085">
    <property type="component" value="Linkage Group LG05"/>
</dbReference>
<proteinExistence type="predicted"/>
<reference evidence="2" key="1">
    <citation type="journal article" date="2023" name="Nat. Plants">
        <title>Single-cell RNA sequencing provides a high-resolution roadmap for understanding the multicellular compartmentation of specialized metabolism.</title>
        <authorList>
            <person name="Sun S."/>
            <person name="Shen X."/>
            <person name="Li Y."/>
            <person name="Li Y."/>
            <person name="Wang S."/>
            <person name="Li R."/>
            <person name="Zhang H."/>
            <person name="Shen G."/>
            <person name="Guo B."/>
            <person name="Wei J."/>
            <person name="Xu J."/>
            <person name="St-Pierre B."/>
            <person name="Chen S."/>
            <person name="Sun C."/>
        </authorList>
    </citation>
    <scope>NUCLEOTIDE SEQUENCE [LARGE SCALE GENOMIC DNA]</scope>
</reference>
<dbReference type="EMBL" id="CM044705">
    <property type="protein sequence ID" value="KAI5662925.1"/>
    <property type="molecule type" value="Genomic_DNA"/>
</dbReference>
<comment type="caution">
    <text evidence="1">The sequence shown here is derived from an EMBL/GenBank/DDBJ whole genome shotgun (WGS) entry which is preliminary data.</text>
</comment>